<dbReference type="InterPro" id="IPR003509">
    <property type="entry name" value="UPF0102_YraN-like"/>
</dbReference>
<evidence type="ECO:0000313" key="2">
    <source>
        <dbReference type="EMBL" id="CAB4861511.1"/>
    </source>
</evidence>
<proteinExistence type="inferred from homology"/>
<dbReference type="PANTHER" id="PTHR34039:SF1">
    <property type="entry name" value="UPF0102 PROTEIN YRAN"/>
    <property type="match status" value="1"/>
</dbReference>
<evidence type="ECO:0000313" key="3">
    <source>
        <dbReference type="EMBL" id="CAB5000397.1"/>
    </source>
</evidence>
<dbReference type="SUPFAM" id="SSF52980">
    <property type="entry name" value="Restriction endonuclease-like"/>
    <property type="match status" value="1"/>
</dbReference>
<dbReference type="NCBIfam" id="NF009150">
    <property type="entry name" value="PRK12497.1-3"/>
    <property type="match status" value="1"/>
</dbReference>
<dbReference type="EMBL" id="CAFBLV010000017">
    <property type="protein sequence ID" value="CAB4861511.1"/>
    <property type="molecule type" value="Genomic_DNA"/>
</dbReference>
<organism evidence="4">
    <name type="scientific">freshwater metagenome</name>
    <dbReference type="NCBI Taxonomy" id="449393"/>
    <lineage>
        <taxon>unclassified sequences</taxon>
        <taxon>metagenomes</taxon>
        <taxon>ecological metagenomes</taxon>
    </lineage>
</organism>
<dbReference type="InterPro" id="IPR011856">
    <property type="entry name" value="tRNA_endonuc-like_dom_sf"/>
</dbReference>
<accession>A0A6J7QG45</accession>
<dbReference type="NCBIfam" id="NF009154">
    <property type="entry name" value="PRK12497.3-3"/>
    <property type="match status" value="1"/>
</dbReference>
<evidence type="ECO:0000313" key="1">
    <source>
        <dbReference type="EMBL" id="CAB4660855.1"/>
    </source>
</evidence>
<dbReference type="EMBL" id="CAFBPA010000049">
    <property type="protein sequence ID" value="CAB5000397.1"/>
    <property type="molecule type" value="Genomic_DNA"/>
</dbReference>
<dbReference type="AlphaFoldDB" id="A0A6J7QG45"/>
<evidence type="ECO:0000313" key="4">
    <source>
        <dbReference type="EMBL" id="CAB5015319.1"/>
    </source>
</evidence>
<dbReference type="CDD" id="cd20736">
    <property type="entry name" value="PoNe_Nuclease"/>
    <property type="match status" value="1"/>
</dbReference>
<name>A0A6J7QG45_9ZZZZ</name>
<dbReference type="HAMAP" id="MF_00048">
    <property type="entry name" value="UPF0102"/>
    <property type="match status" value="1"/>
</dbReference>
<sequence length="119" mass="13308">MVLRKDALGQYGEEVAARYLSGLGMKVIERNWRCEFGEIDIVASEGIALVVCEVKTRSSEAFGSPFEAITQRKLRRLRQLATKWLEAHQIYAPMVRIDVVGIVQGAVGPPEIKHLRGVE</sequence>
<protein>
    <submittedName>
        <fullName evidence="4">Unannotated protein</fullName>
    </submittedName>
</protein>
<dbReference type="EMBL" id="CAFBPJ010000052">
    <property type="protein sequence ID" value="CAB5015319.1"/>
    <property type="molecule type" value="Genomic_DNA"/>
</dbReference>
<dbReference type="Gene3D" id="3.40.1350.10">
    <property type="match status" value="1"/>
</dbReference>
<dbReference type="InterPro" id="IPR011335">
    <property type="entry name" value="Restrct_endonuc-II-like"/>
</dbReference>
<dbReference type="PANTHER" id="PTHR34039">
    <property type="entry name" value="UPF0102 PROTEIN YRAN"/>
    <property type="match status" value="1"/>
</dbReference>
<gene>
    <name evidence="1" type="ORF">UFOPK2310_00041</name>
    <name evidence="2" type="ORF">UFOPK3425_00182</name>
    <name evidence="3" type="ORF">UFOPK4043_00458</name>
    <name evidence="4" type="ORF">UFOPK4092_00618</name>
</gene>
<dbReference type="EMBL" id="CAEZWW010000002">
    <property type="protein sequence ID" value="CAB4660855.1"/>
    <property type="molecule type" value="Genomic_DNA"/>
</dbReference>
<dbReference type="Pfam" id="PF02021">
    <property type="entry name" value="UPF0102"/>
    <property type="match status" value="1"/>
</dbReference>
<dbReference type="GO" id="GO:0003676">
    <property type="term" value="F:nucleic acid binding"/>
    <property type="evidence" value="ECO:0007669"/>
    <property type="project" value="InterPro"/>
</dbReference>
<reference evidence="4" key="1">
    <citation type="submission" date="2020-05" db="EMBL/GenBank/DDBJ databases">
        <authorList>
            <person name="Chiriac C."/>
            <person name="Salcher M."/>
            <person name="Ghai R."/>
            <person name="Kavagutti S V."/>
        </authorList>
    </citation>
    <scope>NUCLEOTIDE SEQUENCE</scope>
</reference>